<feature type="binding site" evidence="9">
    <location>
        <position position="182"/>
    </location>
    <ligand>
        <name>UDP-N-acetyl-alpha-D-muramoyl-L-alanyl-D-glutamate</name>
        <dbReference type="ChEBI" id="CHEBI:83900"/>
    </ligand>
</feature>
<feature type="binding site" evidence="9">
    <location>
        <position position="31"/>
    </location>
    <ligand>
        <name>UDP-N-acetyl-alpha-D-muramoyl-L-alanyl-D-glutamate</name>
        <dbReference type="ChEBI" id="CHEBI:83900"/>
    </ligand>
</feature>
<keyword evidence="2 9" id="KW-0963">Cytoplasm</keyword>
<feature type="binding site" evidence="9">
    <location>
        <begin position="151"/>
        <end position="152"/>
    </location>
    <ligand>
        <name>UDP-N-acetyl-alpha-D-muramoyl-L-alanyl-D-glutamate</name>
        <dbReference type="ChEBI" id="CHEBI:83900"/>
    </ligand>
</feature>
<name>A0A1J0KTW4_9GAMM</name>
<evidence type="ECO:0000256" key="3">
    <source>
        <dbReference type="ARBA" id="ARBA00022598"/>
    </source>
</evidence>
<dbReference type="Pfam" id="PF02875">
    <property type="entry name" value="Mur_ligase_C"/>
    <property type="match status" value="1"/>
</dbReference>
<dbReference type="NCBIfam" id="TIGR01085">
    <property type="entry name" value="murE"/>
    <property type="match status" value="1"/>
</dbReference>
<dbReference type="SUPFAM" id="SSF53623">
    <property type="entry name" value="MurD-like peptide ligases, catalytic domain"/>
    <property type="match status" value="1"/>
</dbReference>
<dbReference type="RefSeq" id="WP_071663926.1">
    <property type="nucleotide sequence ID" value="NZ_CP009654.1"/>
</dbReference>
<keyword evidence="5 9" id="KW-0067">ATP-binding</keyword>
<dbReference type="GO" id="GO:0005737">
    <property type="term" value="C:cytoplasm"/>
    <property type="evidence" value="ECO:0007669"/>
    <property type="project" value="UniProtKB-SubCell"/>
</dbReference>
<evidence type="ECO:0000256" key="1">
    <source>
        <dbReference type="ARBA" id="ARBA00005898"/>
    </source>
</evidence>
<comment type="PTM">
    <text evidence="9">Carboxylation is probably crucial for Mg(2+) binding and, consequently, for the gamma-phosphate positioning of ATP.</text>
</comment>
<comment type="function">
    <text evidence="9">Catalyzes the addition of an amino acid to the nucleotide precursor UDP-N-acetylmuramoyl-L-alanyl-D-glutamate (UMAG) in the biosynthesis of bacterial cell-wall peptidoglycan.</text>
</comment>
<keyword evidence="4 9" id="KW-0547">Nucleotide-binding</keyword>
<feature type="binding site" evidence="9">
    <location>
        <begin position="109"/>
        <end position="115"/>
    </location>
    <ligand>
        <name>ATP</name>
        <dbReference type="ChEBI" id="CHEBI:30616"/>
    </ligand>
</feature>
<accession>A0A1J0KTW4</accession>
<evidence type="ECO:0000313" key="14">
    <source>
        <dbReference type="Proteomes" id="UP000182521"/>
    </source>
</evidence>
<dbReference type="OrthoDB" id="9800958at2"/>
<keyword evidence="8 9" id="KW-0961">Cell wall biogenesis/degradation</keyword>
<keyword evidence="7 9" id="KW-0573">Peptidoglycan synthesis</keyword>
<organism evidence="13 14">
    <name type="scientific">Francisella frigiditurris</name>
    <dbReference type="NCBI Taxonomy" id="1542390"/>
    <lineage>
        <taxon>Bacteria</taxon>
        <taxon>Pseudomonadati</taxon>
        <taxon>Pseudomonadota</taxon>
        <taxon>Gammaproteobacteria</taxon>
        <taxon>Thiotrichales</taxon>
        <taxon>Francisellaceae</taxon>
        <taxon>Francisella</taxon>
    </lineage>
</organism>
<dbReference type="EMBL" id="CP009654">
    <property type="protein sequence ID" value="APC97094.1"/>
    <property type="molecule type" value="Genomic_DNA"/>
</dbReference>
<dbReference type="PANTHER" id="PTHR23135">
    <property type="entry name" value="MUR LIGASE FAMILY MEMBER"/>
    <property type="match status" value="1"/>
</dbReference>
<dbReference type="GO" id="GO:0009252">
    <property type="term" value="P:peptidoglycan biosynthetic process"/>
    <property type="evidence" value="ECO:0007669"/>
    <property type="project" value="UniProtKB-UniRule"/>
</dbReference>
<evidence type="ECO:0000259" key="11">
    <source>
        <dbReference type="Pfam" id="PF02875"/>
    </source>
</evidence>
<dbReference type="SUPFAM" id="SSF63418">
    <property type="entry name" value="MurE/MurF N-terminal domain"/>
    <property type="match status" value="1"/>
</dbReference>
<feature type="domain" description="Mur ligase central" evidence="12">
    <location>
        <begin position="107"/>
        <end position="306"/>
    </location>
</feature>
<evidence type="ECO:0000256" key="2">
    <source>
        <dbReference type="ARBA" id="ARBA00022490"/>
    </source>
</evidence>
<dbReference type="InterPro" id="IPR004101">
    <property type="entry name" value="Mur_ligase_C"/>
</dbReference>
<keyword evidence="3 9" id="KW-0436">Ligase</keyword>
<dbReference type="AlphaFoldDB" id="A0A1J0KTW4"/>
<dbReference type="InterPro" id="IPR036565">
    <property type="entry name" value="Mur-like_cat_sf"/>
</dbReference>
<comment type="subcellular location">
    <subcellularLocation>
        <location evidence="9 10">Cytoplasm</location>
    </subcellularLocation>
</comment>
<feature type="binding site" evidence="9">
    <location>
        <position position="176"/>
    </location>
    <ligand>
        <name>UDP-N-acetyl-alpha-D-muramoyl-L-alanyl-D-glutamate</name>
        <dbReference type="ChEBI" id="CHEBI:83900"/>
    </ligand>
</feature>
<sequence length="481" mass="53950">MKTIGQISKFLNLSCPQNIENTNIQSIVLDSRKCCQQSVFVALKGSLSDGNKYIQEVLSKGIHLVLTDNKTLDNSTNVRYVSNLKDKLCDLSQWFYDYKKPKNIIGVTGTNGKTSITNYISQILDLAPSKTVLLGTIGNGLYPDLEESTHTTLDTLSLYQKIGMYKNFDNLVMEVSSHSLDQNRVKGLDFDIAVFSNLSHDHLDYHKTMDNYFLAKAKLFQSGNLKRAVINIDDDYGRKLCDITTAKEIFKISLLDKNADIYLEQLNIEALQTNFKLYLKGQLLGQFSTNLIGEFNLMNLALSLGAIENIIGIKKALENISLIKPVKGRMERIPLANGAVIVIDYAHTPDALEKALLALIPYRSTKLWCLFGCGGNRDTSKRPEMAEIAERYADKVIVTEDNSRLESFDNILADIKKGFTNADKHIYINSREDAIKYSIENAQAGDVILLAGKGHECYMDINGVKEHFDEREKIAKYGVIV</sequence>
<evidence type="ECO:0000256" key="6">
    <source>
        <dbReference type="ARBA" id="ARBA00022960"/>
    </source>
</evidence>
<evidence type="ECO:0000313" key="13">
    <source>
        <dbReference type="EMBL" id="APC97094.1"/>
    </source>
</evidence>
<keyword evidence="14" id="KW-1185">Reference proteome</keyword>
<dbReference type="GO" id="GO:0000287">
    <property type="term" value="F:magnesium ion binding"/>
    <property type="evidence" value="ECO:0007669"/>
    <property type="project" value="UniProtKB-UniRule"/>
</dbReference>
<dbReference type="InterPro" id="IPR005761">
    <property type="entry name" value="UDP-N-AcMur-Glu-dNH2Pim_ligase"/>
</dbReference>
<dbReference type="InterPro" id="IPR018109">
    <property type="entry name" value="Folylpolyglutamate_synth_CS"/>
</dbReference>
<evidence type="ECO:0000256" key="9">
    <source>
        <dbReference type="HAMAP-Rule" id="MF_00208"/>
    </source>
</evidence>
<keyword evidence="6 9" id="KW-0133">Cell shape</keyword>
<dbReference type="InterPro" id="IPR035911">
    <property type="entry name" value="MurE/MurF_N"/>
</dbReference>
<comment type="cofactor">
    <cofactor evidence="9">
        <name>Mg(2+)</name>
        <dbReference type="ChEBI" id="CHEBI:18420"/>
    </cofactor>
</comment>
<dbReference type="GO" id="GO:0008360">
    <property type="term" value="P:regulation of cell shape"/>
    <property type="evidence" value="ECO:0007669"/>
    <property type="project" value="UniProtKB-KW"/>
</dbReference>
<dbReference type="InterPro" id="IPR036615">
    <property type="entry name" value="Mur_ligase_C_dom_sf"/>
</dbReference>
<comment type="caution">
    <text evidence="9">Lacks conserved residue(s) required for the propagation of feature annotation.</text>
</comment>
<dbReference type="Gene3D" id="3.40.1390.10">
    <property type="entry name" value="MurE/MurF, N-terminal domain"/>
    <property type="match status" value="1"/>
</dbReference>
<feature type="binding site" evidence="9">
    <location>
        <position position="29"/>
    </location>
    <ligand>
        <name>UDP-N-acetyl-alpha-D-muramoyl-L-alanyl-D-glutamate</name>
        <dbReference type="ChEBI" id="CHEBI:83900"/>
    </ligand>
</feature>
<dbReference type="STRING" id="1542390.KX01_998"/>
<dbReference type="Gene3D" id="3.90.190.20">
    <property type="entry name" value="Mur ligase, C-terminal domain"/>
    <property type="match status" value="1"/>
</dbReference>
<dbReference type="Pfam" id="PF08245">
    <property type="entry name" value="Mur_ligase_M"/>
    <property type="match status" value="1"/>
</dbReference>
<feature type="domain" description="Mur ligase C-terminal" evidence="11">
    <location>
        <begin position="328"/>
        <end position="454"/>
    </location>
</feature>
<protein>
    <recommendedName>
        <fullName evidence="9">UDP-N-acetylmuramyl-tripeptide synthetase</fullName>
        <ecNumber evidence="9">6.3.2.-</ecNumber>
    </recommendedName>
    <alternativeName>
        <fullName evidence="9">UDP-MurNAc-tripeptide synthetase</fullName>
    </alternativeName>
</protein>
<dbReference type="GO" id="GO:0071555">
    <property type="term" value="P:cell wall organization"/>
    <property type="evidence" value="ECO:0007669"/>
    <property type="project" value="UniProtKB-KW"/>
</dbReference>
<dbReference type="GO" id="GO:0005524">
    <property type="term" value="F:ATP binding"/>
    <property type="evidence" value="ECO:0007669"/>
    <property type="project" value="UniProtKB-UniRule"/>
</dbReference>
<evidence type="ECO:0000259" key="12">
    <source>
        <dbReference type="Pfam" id="PF08245"/>
    </source>
</evidence>
<evidence type="ECO:0000256" key="8">
    <source>
        <dbReference type="ARBA" id="ARBA00023316"/>
    </source>
</evidence>
<evidence type="ECO:0000256" key="10">
    <source>
        <dbReference type="RuleBase" id="RU004135"/>
    </source>
</evidence>
<keyword evidence="9 10" id="KW-0131">Cell cycle</keyword>
<evidence type="ECO:0000256" key="5">
    <source>
        <dbReference type="ARBA" id="ARBA00022840"/>
    </source>
</evidence>
<dbReference type="NCBIfam" id="NF001126">
    <property type="entry name" value="PRK00139.1-4"/>
    <property type="match status" value="1"/>
</dbReference>
<gene>
    <name evidence="9 13" type="primary">murE</name>
    <name evidence="13" type="ORF">KX01_998</name>
</gene>
<dbReference type="HAMAP" id="MF_00208">
    <property type="entry name" value="MurE"/>
    <property type="match status" value="1"/>
</dbReference>
<evidence type="ECO:0000256" key="7">
    <source>
        <dbReference type="ARBA" id="ARBA00022984"/>
    </source>
</evidence>
<feature type="binding site" evidence="9">
    <location>
        <position position="184"/>
    </location>
    <ligand>
        <name>UDP-N-acetyl-alpha-D-muramoyl-L-alanyl-D-glutamate</name>
        <dbReference type="ChEBI" id="CHEBI:83900"/>
    </ligand>
</feature>
<reference evidence="14" key="1">
    <citation type="submission" date="2014-10" db="EMBL/GenBank/DDBJ databases">
        <authorList>
            <person name="Kuske C.R."/>
            <person name="Challacombe J.F."/>
            <person name="Daligault H.E."/>
            <person name="Davenport K.W."/>
            <person name="Johnson S.L."/>
            <person name="Siddaramappa S."/>
            <person name="Petersen J.M."/>
        </authorList>
    </citation>
    <scope>NUCLEOTIDE SEQUENCE [LARGE SCALE GENOMIC DNA]</scope>
    <source>
        <strain evidence="14">CA97-1460</strain>
    </source>
</reference>
<keyword evidence="9" id="KW-0460">Magnesium</keyword>
<dbReference type="GO" id="GO:0004326">
    <property type="term" value="F:tetrahydrofolylpolyglutamate synthase activity"/>
    <property type="evidence" value="ECO:0007669"/>
    <property type="project" value="InterPro"/>
</dbReference>
<dbReference type="UniPathway" id="UPA00219"/>
<dbReference type="Gene3D" id="3.40.1190.10">
    <property type="entry name" value="Mur-like, catalytic domain"/>
    <property type="match status" value="1"/>
</dbReference>
<dbReference type="SUPFAM" id="SSF53244">
    <property type="entry name" value="MurD-like peptide ligases, peptide-binding domain"/>
    <property type="match status" value="1"/>
</dbReference>
<evidence type="ECO:0000256" key="4">
    <source>
        <dbReference type="ARBA" id="ARBA00022741"/>
    </source>
</evidence>
<dbReference type="KEGG" id="frc:KX01_998"/>
<feature type="modified residue" description="N6-carboxylysine" evidence="9">
    <location>
        <position position="216"/>
    </location>
</feature>
<comment type="similarity">
    <text evidence="1 9">Belongs to the MurCDEF family. MurE subfamily.</text>
</comment>
<comment type="pathway">
    <text evidence="9 10">Cell wall biogenesis; peptidoglycan biosynthesis.</text>
</comment>
<dbReference type="PANTHER" id="PTHR23135:SF4">
    <property type="entry name" value="UDP-N-ACETYLMURAMOYL-L-ALANYL-D-GLUTAMATE--2,6-DIAMINOPIMELATE LIGASE MURE HOMOLOG, CHLOROPLASTIC"/>
    <property type="match status" value="1"/>
</dbReference>
<dbReference type="GO" id="GO:0051301">
    <property type="term" value="P:cell division"/>
    <property type="evidence" value="ECO:0007669"/>
    <property type="project" value="UniProtKB-KW"/>
</dbReference>
<keyword evidence="9 10" id="KW-0132">Cell division</keyword>
<dbReference type="InterPro" id="IPR013221">
    <property type="entry name" value="Mur_ligase_cen"/>
</dbReference>
<dbReference type="PROSITE" id="PS01011">
    <property type="entry name" value="FOLYLPOLYGLU_SYNT_1"/>
    <property type="match status" value="1"/>
</dbReference>
<dbReference type="Proteomes" id="UP000182521">
    <property type="component" value="Chromosome"/>
</dbReference>
<dbReference type="EC" id="6.3.2.-" evidence="9"/>
<proteinExistence type="inferred from homology"/>